<feature type="binding site" evidence="6">
    <location>
        <position position="104"/>
    </location>
    <ligand>
        <name>Fe cation</name>
        <dbReference type="ChEBI" id="CHEBI:24875"/>
        <note>catalytic</note>
    </ligand>
</feature>
<dbReference type="PANTHER" id="PTHR16557">
    <property type="entry name" value="ALKYLATED DNA REPAIR PROTEIN ALKB-RELATED"/>
    <property type="match status" value="1"/>
</dbReference>
<evidence type="ECO:0000256" key="2">
    <source>
        <dbReference type="ARBA" id="ARBA00022964"/>
    </source>
</evidence>
<feature type="binding site" evidence="5">
    <location>
        <begin position="51"/>
        <end position="53"/>
    </location>
    <ligand>
        <name>substrate</name>
    </ligand>
</feature>
<evidence type="ECO:0000256" key="6">
    <source>
        <dbReference type="PIRSR" id="PIRSR604574-2"/>
    </source>
</evidence>
<evidence type="ECO:0000259" key="7">
    <source>
        <dbReference type="PROSITE" id="PS51471"/>
    </source>
</evidence>
<feature type="binding site" evidence="5">
    <location>
        <position position="106"/>
    </location>
    <ligand>
        <name>substrate</name>
    </ligand>
</feature>
<feature type="binding site" evidence="5">
    <location>
        <position position="44"/>
    </location>
    <ligand>
        <name>substrate</name>
    </ligand>
</feature>
<accession>A0A1W9HZ87</accession>
<feature type="binding site" evidence="5">
    <location>
        <position position="132"/>
    </location>
    <ligand>
        <name>substrate</name>
    </ligand>
</feature>
<dbReference type="GO" id="GO:0035515">
    <property type="term" value="F:oxidative RNA demethylase activity"/>
    <property type="evidence" value="ECO:0007669"/>
    <property type="project" value="TreeGrafter"/>
</dbReference>
<dbReference type="AlphaFoldDB" id="A0A1W9HZ87"/>
<comment type="cofactor">
    <cofactor evidence="6">
        <name>Fe(2+)</name>
        <dbReference type="ChEBI" id="CHEBI:29033"/>
    </cofactor>
    <text evidence="6">Binds 1 Fe(2+) ion per subunit.</text>
</comment>
<dbReference type="Gene3D" id="2.60.120.590">
    <property type="entry name" value="Alpha-ketoglutarate-dependent dioxygenase AlkB-like"/>
    <property type="match status" value="1"/>
</dbReference>
<keyword evidence="2 8" id="KW-0223">Dioxygenase</keyword>
<dbReference type="STRING" id="1827387.A4S15_07560"/>
<feature type="binding site" evidence="5">
    <location>
        <begin position="176"/>
        <end position="182"/>
    </location>
    <ligand>
        <name>2-oxoglutarate</name>
        <dbReference type="ChEBI" id="CHEBI:16810"/>
    </ligand>
</feature>
<dbReference type="GO" id="GO:0008198">
    <property type="term" value="F:ferrous iron binding"/>
    <property type="evidence" value="ECO:0007669"/>
    <property type="project" value="TreeGrafter"/>
</dbReference>
<dbReference type="InterPro" id="IPR005123">
    <property type="entry name" value="Oxoglu/Fe-dep_dioxygenase_dom"/>
</dbReference>
<dbReference type="PROSITE" id="PS51471">
    <property type="entry name" value="FE2OG_OXY"/>
    <property type="match status" value="1"/>
</dbReference>
<dbReference type="EMBL" id="LWDL01000012">
    <property type="protein sequence ID" value="OQW52775.1"/>
    <property type="molecule type" value="Genomic_DNA"/>
</dbReference>
<evidence type="ECO:0000256" key="5">
    <source>
        <dbReference type="PIRSR" id="PIRSR604574-1"/>
    </source>
</evidence>
<evidence type="ECO:0000256" key="1">
    <source>
        <dbReference type="ARBA" id="ARBA00022723"/>
    </source>
</evidence>
<evidence type="ECO:0000313" key="9">
    <source>
        <dbReference type="Proteomes" id="UP000192872"/>
    </source>
</evidence>
<dbReference type="InterPro" id="IPR004574">
    <property type="entry name" value="Alkb"/>
</dbReference>
<dbReference type="GO" id="GO:0035516">
    <property type="term" value="F:broad specificity oxidative DNA demethylase activity"/>
    <property type="evidence" value="ECO:0007669"/>
    <property type="project" value="TreeGrafter"/>
</dbReference>
<reference evidence="8 9" key="1">
    <citation type="journal article" date="2017" name="Water Res.">
        <title>Comammox in drinking water systems.</title>
        <authorList>
            <person name="Wang Y."/>
            <person name="Ma L."/>
            <person name="Mao Y."/>
            <person name="Jiang X."/>
            <person name="Xia Y."/>
            <person name="Yu K."/>
            <person name="Li B."/>
            <person name="Zhang T."/>
        </authorList>
    </citation>
    <scope>NUCLEOTIDE SEQUENCE [LARGE SCALE GENOMIC DNA]</scope>
    <source>
        <strain evidence="8">SG_bin8</strain>
    </source>
</reference>
<dbReference type="PANTHER" id="PTHR16557:SF2">
    <property type="entry name" value="NUCLEIC ACID DIOXYGENASE ALKBH1"/>
    <property type="match status" value="1"/>
</dbReference>
<organism evidence="8 9">
    <name type="scientific">Candidatus Raskinella chloraquaticus</name>
    <dbReference type="NCBI Taxonomy" id="1951219"/>
    <lineage>
        <taxon>Bacteria</taxon>
        <taxon>Pseudomonadati</taxon>
        <taxon>Pseudomonadota</taxon>
        <taxon>Alphaproteobacteria</taxon>
        <taxon>Hyphomicrobiales</taxon>
        <taxon>Phreatobacteraceae</taxon>
        <taxon>Candidatus Raskinella</taxon>
    </lineage>
</organism>
<gene>
    <name evidence="8" type="ORF">A4S15_07560</name>
</gene>
<keyword evidence="1 6" id="KW-0479">Metal-binding</keyword>
<proteinExistence type="predicted"/>
<evidence type="ECO:0000256" key="3">
    <source>
        <dbReference type="ARBA" id="ARBA00023002"/>
    </source>
</evidence>
<keyword evidence="3" id="KW-0560">Oxidoreductase</keyword>
<evidence type="ECO:0000313" key="8">
    <source>
        <dbReference type="EMBL" id="OQW52775.1"/>
    </source>
</evidence>
<dbReference type="SUPFAM" id="SSF51197">
    <property type="entry name" value="Clavaminate synthase-like"/>
    <property type="match status" value="1"/>
</dbReference>
<feature type="binding site" evidence="5">
    <location>
        <begin position="91"/>
        <end position="93"/>
    </location>
    <ligand>
        <name>2-oxoglutarate</name>
        <dbReference type="ChEBI" id="CHEBI:16810"/>
    </ligand>
</feature>
<dbReference type="Proteomes" id="UP000192872">
    <property type="component" value="Unassembled WGS sequence"/>
</dbReference>
<feature type="binding site" evidence="6">
    <location>
        <position position="102"/>
    </location>
    <ligand>
        <name>Fe cation</name>
        <dbReference type="ChEBI" id="CHEBI:24875"/>
        <note>catalytic</note>
    </ligand>
</feature>
<name>A0A1W9HZ87_9HYPH</name>
<feature type="binding site" evidence="6">
    <location>
        <position position="158"/>
    </location>
    <ligand>
        <name>Fe cation</name>
        <dbReference type="ChEBI" id="CHEBI:24875"/>
        <note>catalytic</note>
    </ligand>
</feature>
<dbReference type="InterPro" id="IPR037151">
    <property type="entry name" value="AlkB-like_sf"/>
</dbReference>
<sequence length="187" mass="21161">MARQQELLAEIRAIIHAAPLFQPVMPRTGKPFSVKMSNCGPLGWVSDIDGYRYQPTHPRTGEPWPAMPGMLLELWREHTAYPLPPQACLINWYEPQARMGLHQDRDEEDTDAPVLSVSLGDRCRFRLGTRERKGPTHSFLLESGEVMMLAGANRMAFHGVERIYPATSTLLGRSGRINLTLRRVTRA</sequence>
<dbReference type="Pfam" id="PF13532">
    <property type="entry name" value="2OG-FeII_Oxy_2"/>
    <property type="match status" value="1"/>
</dbReference>
<dbReference type="GO" id="GO:0035513">
    <property type="term" value="P:oxidative RNA demethylation"/>
    <property type="evidence" value="ECO:0007669"/>
    <property type="project" value="TreeGrafter"/>
</dbReference>
<dbReference type="GO" id="GO:0005737">
    <property type="term" value="C:cytoplasm"/>
    <property type="evidence" value="ECO:0007669"/>
    <property type="project" value="TreeGrafter"/>
</dbReference>
<comment type="caution">
    <text evidence="8">The sequence shown here is derived from an EMBL/GenBank/DDBJ whole genome shotgun (WGS) entry which is preliminary data.</text>
</comment>
<feature type="domain" description="Fe2OG dioxygenase" evidence="7">
    <location>
        <begin position="84"/>
        <end position="185"/>
    </location>
</feature>
<dbReference type="InterPro" id="IPR027450">
    <property type="entry name" value="AlkB-like"/>
</dbReference>
<protein>
    <submittedName>
        <fullName evidence="8">Alkylated DNA repair dioxygenase</fullName>
    </submittedName>
</protein>
<keyword evidence="4 6" id="KW-0408">Iron</keyword>
<evidence type="ECO:0000256" key="4">
    <source>
        <dbReference type="ARBA" id="ARBA00023004"/>
    </source>
</evidence>